<sequence length="81" mass="8585">MSSVSQAQPQGRPRHLPPAPAGVSMHDLLASCAAATAVSTPPRAPEPEARGPVRDQQGRQDRQSQQGQQGQQGRQSHREAA</sequence>
<feature type="compositionally biased region" description="Low complexity" evidence="1">
    <location>
        <begin position="63"/>
        <end position="74"/>
    </location>
</feature>
<proteinExistence type="predicted"/>
<evidence type="ECO:0000313" key="2">
    <source>
        <dbReference type="EMBL" id="EOY49726.1"/>
    </source>
</evidence>
<feature type="region of interest" description="Disordered" evidence="1">
    <location>
        <begin position="1"/>
        <end position="81"/>
    </location>
</feature>
<dbReference type="Proteomes" id="UP000014062">
    <property type="component" value="Chromosome"/>
</dbReference>
<evidence type="ECO:0000313" key="3">
    <source>
        <dbReference type="Proteomes" id="UP000014062"/>
    </source>
</evidence>
<dbReference type="AlphaFoldDB" id="A0A7U9DT84"/>
<organism evidence="2 3">
    <name type="scientific">Streptomyces lividans 1326</name>
    <dbReference type="NCBI Taxonomy" id="1200984"/>
    <lineage>
        <taxon>Bacteria</taxon>
        <taxon>Bacillati</taxon>
        <taxon>Actinomycetota</taxon>
        <taxon>Actinomycetes</taxon>
        <taxon>Kitasatosporales</taxon>
        <taxon>Streptomycetaceae</taxon>
        <taxon>Streptomyces</taxon>
    </lineage>
</organism>
<protein>
    <submittedName>
        <fullName evidence="2">Uncharacterized protein</fullName>
    </submittedName>
</protein>
<feature type="compositionally biased region" description="Basic and acidic residues" evidence="1">
    <location>
        <begin position="45"/>
        <end position="62"/>
    </location>
</feature>
<evidence type="ECO:0000256" key="1">
    <source>
        <dbReference type="SAM" id="MobiDB-lite"/>
    </source>
</evidence>
<accession>A0A7U9DT84</accession>
<dbReference type="EMBL" id="CM001889">
    <property type="protein sequence ID" value="EOY49726.1"/>
    <property type="molecule type" value="Genomic_DNA"/>
</dbReference>
<reference evidence="3" key="1">
    <citation type="journal article" date="2013" name="Genome Biol. Evol.">
        <title>The genome sequence of Streptomyces lividans 66 reveals a novel tRNA-dependent peptide biosynthetic system within a metal-related genomic island.</title>
        <authorList>
            <person name="Cruz-Morales P."/>
            <person name="Vijgenboom E."/>
            <person name="Iruegas-Bocardo F."/>
            <person name="Girard G."/>
            <person name="Yanez-Guerra L.A."/>
            <person name="Ramos-Aboites H.E."/>
            <person name="Pernodet J.L."/>
            <person name="Anne J."/>
            <person name="van Wezel G.P."/>
            <person name="Barona-Gomez F."/>
        </authorList>
    </citation>
    <scope>NUCLEOTIDE SEQUENCE [LARGE SCALE GENOMIC DNA]</scope>
    <source>
        <strain evidence="3">1326</strain>
    </source>
</reference>
<gene>
    <name evidence="2" type="ORF">SLI_5018</name>
</gene>
<name>A0A7U9DT84_STRLI</name>
<dbReference type="RefSeq" id="WP_016327057.1">
    <property type="nucleotide sequence ID" value="NZ_CM001889.1"/>
</dbReference>